<reference evidence="1" key="3">
    <citation type="submission" date="2025-09" db="UniProtKB">
        <authorList>
            <consortium name="Ensembl"/>
        </authorList>
    </citation>
    <scope>IDENTIFICATION</scope>
</reference>
<evidence type="ECO:0000313" key="1">
    <source>
        <dbReference type="Ensembl" id="ENSCPVP00000019728.1"/>
    </source>
</evidence>
<proteinExistence type="predicted"/>
<dbReference type="AlphaFoldDB" id="A0A8C3NDZ8"/>
<organism evidence="1 2">
    <name type="scientific">Geospiza parvula</name>
    <name type="common">Small tree-finch</name>
    <name type="synonym">Camarhynchus parvulus</name>
    <dbReference type="NCBI Taxonomy" id="87175"/>
    <lineage>
        <taxon>Eukaryota</taxon>
        <taxon>Metazoa</taxon>
        <taxon>Chordata</taxon>
        <taxon>Craniata</taxon>
        <taxon>Vertebrata</taxon>
        <taxon>Euteleostomi</taxon>
        <taxon>Archelosauria</taxon>
        <taxon>Archosauria</taxon>
        <taxon>Dinosauria</taxon>
        <taxon>Saurischia</taxon>
        <taxon>Theropoda</taxon>
        <taxon>Coelurosauria</taxon>
        <taxon>Aves</taxon>
        <taxon>Neognathae</taxon>
        <taxon>Neoaves</taxon>
        <taxon>Telluraves</taxon>
        <taxon>Australaves</taxon>
        <taxon>Passeriformes</taxon>
        <taxon>Thraupidae</taxon>
        <taxon>Camarhynchus</taxon>
    </lineage>
</organism>
<reference evidence="1" key="2">
    <citation type="submission" date="2025-08" db="UniProtKB">
        <authorList>
            <consortium name="Ensembl"/>
        </authorList>
    </citation>
    <scope>IDENTIFICATION</scope>
</reference>
<name>A0A8C3NDZ8_GEOPR</name>
<evidence type="ECO:0000313" key="2">
    <source>
        <dbReference type="Proteomes" id="UP000694382"/>
    </source>
</evidence>
<dbReference type="PANTHER" id="PTHR31701">
    <property type="entry name" value="ENDOPLASMIC RETICULUM MEMBRANE-ASSOCIATED RNA DEGRADATION PROTEIN"/>
    <property type="match status" value="1"/>
</dbReference>
<protein>
    <submittedName>
        <fullName evidence="1">Uncharacterized protein</fullName>
    </submittedName>
</protein>
<keyword evidence="2" id="KW-1185">Reference proteome</keyword>
<reference evidence="1" key="1">
    <citation type="submission" date="2020-02" db="EMBL/GenBank/DDBJ databases">
        <authorList>
            <person name="Enbody D E."/>
            <person name="Pettersson E M."/>
        </authorList>
    </citation>
    <scope>NUCLEOTIDE SEQUENCE [LARGE SCALE GENOMIC DNA]</scope>
</reference>
<dbReference type="InterPro" id="IPR039635">
    <property type="entry name" value="ERMARD"/>
</dbReference>
<accession>A0A8C3NDZ8</accession>
<dbReference type="Ensembl" id="ENSCPVT00000020613.2">
    <property type="protein sequence ID" value="ENSCPVP00000019728.1"/>
    <property type="gene ID" value="ENSCPVG00000014363.2"/>
</dbReference>
<sequence length="174" mass="20094">MSYEPCRFLNFFFFKYQMALPDSITTCLSQPVHYVICKLGFEKKDTYNIDTILSGNREVCWPAVTEHVCYLESDQSVDYIKSIRSLGPVCESVNLYFKSLTKEQFVIQYASWFHWTNCTEVFLEVFDVLQSTQATEVALGLMKLTSCLERALGDVSASTRSLSWLYKMGMTSWI</sequence>
<dbReference type="PANTHER" id="PTHR31701:SF2">
    <property type="entry name" value="ENDOPLASMIC RETICULUM MEMBRANE-ASSOCIATED RNA DEGRADATION PROTEIN"/>
    <property type="match status" value="1"/>
</dbReference>
<dbReference type="Proteomes" id="UP000694382">
    <property type="component" value="Chromosome 3"/>
</dbReference>